<dbReference type="InterPro" id="IPR010870">
    <property type="entry name" value="Porin_O/P"/>
</dbReference>
<organism evidence="2 3">
    <name type="scientific">Pseudomonas xionganensis</name>
    <dbReference type="NCBI Taxonomy" id="2654845"/>
    <lineage>
        <taxon>Bacteria</taxon>
        <taxon>Pseudomonadati</taxon>
        <taxon>Pseudomonadota</taxon>
        <taxon>Gammaproteobacteria</taxon>
        <taxon>Pseudomonadales</taxon>
        <taxon>Pseudomonadaceae</taxon>
        <taxon>Pseudomonas</taxon>
    </lineage>
</organism>
<dbReference type="EMBL" id="WKJZ01000002">
    <property type="protein sequence ID" value="MVW76207.1"/>
    <property type="molecule type" value="Genomic_DNA"/>
</dbReference>
<dbReference type="SUPFAM" id="SSF56935">
    <property type="entry name" value="Porins"/>
    <property type="match status" value="1"/>
</dbReference>
<dbReference type="Pfam" id="PF07396">
    <property type="entry name" value="Porin_O_P"/>
    <property type="match status" value="1"/>
</dbReference>
<reference evidence="2 3" key="1">
    <citation type="submission" date="2019-11" db="EMBL/GenBank/DDBJ databases">
        <title>Pseudomonas flavidum sp. nov., isolated from Baiyang Lake.</title>
        <authorList>
            <person name="Zhao Y."/>
        </authorList>
    </citation>
    <scope>NUCLEOTIDE SEQUENCE [LARGE SCALE GENOMIC DNA]</scope>
    <source>
        <strain evidence="3">R-22-3 w-18</strain>
    </source>
</reference>
<dbReference type="InterPro" id="IPR023614">
    <property type="entry name" value="Porin_dom_sf"/>
</dbReference>
<feature type="chain" id="PRO_5026233660" description="Porin" evidence="1">
    <location>
        <begin position="30"/>
        <end position="450"/>
    </location>
</feature>
<sequence>MIRKHSFRGVMAGFATSALAMAISAQAFAGTVTTDGADLVIKTKGGLEVATTDKEFSFKLGGKLQWDATNFDGLQAAGQNKPFDDTFNTYIRRGEIGLEGVAYKDWGWGVRLSYDGFADGTDIDRAYITYTGLDVVDVTVGRFGVDYGLENTTSSSWITAIERPFMYDFLHGDEDAQFGVNVKHSGDNYGFMAQVATYDVSDNNNNYESDGNDELFGYTLRAHWAPYLNGTDVIHLAANYHDSSSDDDRARARTRLGIRSDDDQRLTFANVAVADKDSEWLLESGAQFGSFRAAAEYFQRSISGETAGGLDSDADLSGYTAQVSYMFGAARGYKGSDGKWDKPTDMKGTWEVFARYESTDIDSDANAIPGDLAGLDNADFIGDISAANMNDEFTASAMVVGVNYFATPAVRMSLNYVDYEVDNIDTTGQVNGKDVQDDGKAIVGRLQYVF</sequence>
<accession>A0A6I4KVX8</accession>
<feature type="signal peptide" evidence="1">
    <location>
        <begin position="1"/>
        <end position="29"/>
    </location>
</feature>
<dbReference type="Proteomes" id="UP000429555">
    <property type="component" value="Unassembled WGS sequence"/>
</dbReference>
<protein>
    <recommendedName>
        <fullName evidence="4">Porin</fullName>
    </recommendedName>
</protein>
<dbReference type="Gene3D" id="2.40.160.10">
    <property type="entry name" value="Porin"/>
    <property type="match status" value="1"/>
</dbReference>
<evidence type="ECO:0000313" key="2">
    <source>
        <dbReference type="EMBL" id="MVW76207.1"/>
    </source>
</evidence>
<dbReference type="RefSeq" id="WP_160346224.1">
    <property type="nucleotide sequence ID" value="NZ_WKJZ01000002.1"/>
</dbReference>
<dbReference type="AlphaFoldDB" id="A0A6I4KVX8"/>
<evidence type="ECO:0008006" key="4">
    <source>
        <dbReference type="Google" id="ProtNLM"/>
    </source>
</evidence>
<name>A0A6I4KVX8_9PSED</name>
<proteinExistence type="predicted"/>
<keyword evidence="3" id="KW-1185">Reference proteome</keyword>
<evidence type="ECO:0000256" key="1">
    <source>
        <dbReference type="SAM" id="SignalP"/>
    </source>
</evidence>
<keyword evidence="1" id="KW-0732">Signal</keyword>
<evidence type="ECO:0000313" key="3">
    <source>
        <dbReference type="Proteomes" id="UP000429555"/>
    </source>
</evidence>
<comment type="caution">
    <text evidence="2">The sequence shown here is derived from an EMBL/GenBank/DDBJ whole genome shotgun (WGS) entry which is preliminary data.</text>
</comment>
<gene>
    <name evidence="2" type="ORF">GJV18_12875</name>
</gene>